<gene>
    <name evidence="1" type="ORF">PS685_04863</name>
</gene>
<dbReference type="AlphaFoldDB" id="A0A5E6ZQQ4"/>
<evidence type="ECO:0000313" key="2">
    <source>
        <dbReference type="Proteomes" id="UP000326437"/>
    </source>
</evidence>
<organism evidence="1 2">
    <name type="scientific">Pseudomonas fluorescens</name>
    <dbReference type="NCBI Taxonomy" id="294"/>
    <lineage>
        <taxon>Bacteria</taxon>
        <taxon>Pseudomonadati</taxon>
        <taxon>Pseudomonadota</taxon>
        <taxon>Gammaproteobacteria</taxon>
        <taxon>Pseudomonadales</taxon>
        <taxon>Pseudomonadaceae</taxon>
        <taxon>Pseudomonas</taxon>
    </lineage>
</organism>
<evidence type="ECO:0000313" key="1">
    <source>
        <dbReference type="EMBL" id="VVN68099.1"/>
    </source>
</evidence>
<reference evidence="1 2" key="1">
    <citation type="submission" date="2019-09" db="EMBL/GenBank/DDBJ databases">
        <authorList>
            <person name="Chandra G."/>
            <person name="Truman W A."/>
        </authorList>
    </citation>
    <scope>NUCLEOTIDE SEQUENCE [LARGE SCALE GENOMIC DNA]</scope>
    <source>
        <strain evidence="1">PS685</strain>
    </source>
</reference>
<sequence length="89" mass="9718">MGFEDLVFFTYFIDKLQHIGKTGTARGANTQTNPLTFAAPIKGAANMSRSRFCHADSHRDSLPFASFFTLPAPLAGASSTDQIKPFFCL</sequence>
<accession>A0A5E6ZQQ4</accession>
<protein>
    <submittedName>
        <fullName evidence="1">Uncharacterized protein</fullName>
    </submittedName>
</protein>
<name>A0A5E6ZQQ4_PSEFL</name>
<dbReference type="EMBL" id="CABVHO010000130">
    <property type="protein sequence ID" value="VVN68099.1"/>
    <property type="molecule type" value="Genomic_DNA"/>
</dbReference>
<proteinExistence type="predicted"/>
<dbReference type="Proteomes" id="UP000326437">
    <property type="component" value="Unassembled WGS sequence"/>
</dbReference>